<feature type="coiled-coil region" evidence="1">
    <location>
        <begin position="187"/>
        <end position="394"/>
    </location>
</feature>
<sequence length="616" mass="71931">MRNSHTFIRRESLSHSTFSYAVSLTHSLTTYFTCVFSSSPFFHLPFQMEGYSNSDVGCDEESVLVTPYQKQVLLKSDLQPRSIDLPLSSGGDNSSVTSMKEDCESPLSSWESEPEFDIPSVINCHGMLEGPNELNENCDNMEQQDQFVGVENTDDSLLWEIDNRSYDELLVKFIHSEQELRVANFKLQLSEQEIIKLNVQIEKGEDQLDDVREELKLKEEELHKQKELSEEEIFKLKIQIEKSEGQLDNVREELKLKDEELYIRKELSEEQIFMLSIQIEKSEDQLDKMREELKLKGEELQKQTAELETHIPDYVCRIAKLVDDLEIANEQLKISKDEIEVSRKELDNKSSETHQLEDQLKVAQKNMANLESELVEEEKQIQMLEELVKWYEANETNRNLEVKKLTDKILVSEAKFASERDTLYSDIESLSDMKMNLNSKLKDSGSRNIELENKLRKCEAEKMEQEKLHESQQIVLQDDIRSLREELNQRRNDVEAVNKKFVMLMTERDEANAKIDKLNAEICSRDDQITSLMEVIHKLKTLQKELVTRYKTIVGELQKEVTRQNGVISERNEEKREAIRQLCFSLEHYRSGYIQLLQAFIGQRRRGGDRARFSCI</sequence>
<dbReference type="GO" id="GO:0005856">
    <property type="term" value="C:cytoskeleton"/>
    <property type="evidence" value="ECO:0007669"/>
    <property type="project" value="TreeGrafter"/>
</dbReference>
<keyword evidence="2" id="KW-1185">Reference proteome</keyword>
<dbReference type="eggNOG" id="ENOG502QV7J">
    <property type="taxonomic scope" value="Eukaryota"/>
</dbReference>
<proteinExistence type="predicted"/>
<dbReference type="GO" id="GO:0005200">
    <property type="term" value="F:structural constituent of cytoskeleton"/>
    <property type="evidence" value="ECO:0007669"/>
    <property type="project" value="TreeGrafter"/>
</dbReference>
<dbReference type="OrthoDB" id="1434434at2759"/>
<accession>A0A1S3E960</accession>
<dbReference type="PaxDb" id="3827-XP_004502812.1"/>
<feature type="coiled-coil region" evidence="1">
    <location>
        <begin position="441"/>
        <end position="521"/>
    </location>
</feature>
<organism evidence="2 3">
    <name type="scientific">Cicer arietinum</name>
    <name type="common">Chickpea</name>
    <name type="synonym">Garbanzo</name>
    <dbReference type="NCBI Taxonomy" id="3827"/>
    <lineage>
        <taxon>Eukaryota</taxon>
        <taxon>Viridiplantae</taxon>
        <taxon>Streptophyta</taxon>
        <taxon>Embryophyta</taxon>
        <taxon>Tracheophyta</taxon>
        <taxon>Spermatophyta</taxon>
        <taxon>Magnoliopsida</taxon>
        <taxon>eudicotyledons</taxon>
        <taxon>Gunneridae</taxon>
        <taxon>Pentapetalae</taxon>
        <taxon>rosids</taxon>
        <taxon>fabids</taxon>
        <taxon>Fabales</taxon>
        <taxon>Fabaceae</taxon>
        <taxon>Papilionoideae</taxon>
        <taxon>50 kb inversion clade</taxon>
        <taxon>NPAAA clade</taxon>
        <taxon>Hologalegina</taxon>
        <taxon>IRL clade</taxon>
        <taxon>Cicereae</taxon>
        <taxon>Cicer</taxon>
    </lineage>
</organism>
<evidence type="ECO:0000313" key="2">
    <source>
        <dbReference type="Proteomes" id="UP000087171"/>
    </source>
</evidence>
<dbReference type="KEGG" id="cam:101503215"/>
<evidence type="ECO:0000256" key="1">
    <source>
        <dbReference type="SAM" id="Coils"/>
    </source>
</evidence>
<reference evidence="3" key="2">
    <citation type="submission" date="2025-08" db="UniProtKB">
        <authorList>
            <consortium name="RefSeq"/>
        </authorList>
    </citation>
    <scope>IDENTIFICATION</scope>
    <source>
        <tissue evidence="3">Etiolated seedlings</tissue>
    </source>
</reference>
<evidence type="ECO:0000313" key="3">
    <source>
        <dbReference type="RefSeq" id="XP_012571909.1"/>
    </source>
</evidence>
<dbReference type="PANTHER" id="PTHR47357">
    <property type="entry name" value="COP1-INTERACTIVE PROTEIN 1"/>
    <property type="match status" value="1"/>
</dbReference>
<dbReference type="PANTHER" id="PTHR47357:SF1">
    <property type="entry name" value="SPINDLE POLE BODY COMPONENT 110"/>
    <property type="match status" value="1"/>
</dbReference>
<name>A0A1S3E960_CICAR</name>
<keyword evidence="1" id="KW-0175">Coiled coil</keyword>
<dbReference type="STRING" id="3827.A0A1S3E960"/>
<dbReference type="RefSeq" id="XP_012571909.1">
    <property type="nucleotide sequence ID" value="XM_012716455.2"/>
</dbReference>
<gene>
    <name evidence="3" type="primary">LOC101503215</name>
</gene>
<dbReference type="Proteomes" id="UP000087171">
    <property type="component" value="Chromosome Ca5"/>
</dbReference>
<reference evidence="2" key="1">
    <citation type="journal article" date="2013" name="Nat. Biotechnol.">
        <title>Draft genome sequence of chickpea (Cicer arietinum) provides a resource for trait improvement.</title>
        <authorList>
            <person name="Varshney R.K."/>
            <person name="Song C."/>
            <person name="Saxena R.K."/>
            <person name="Azam S."/>
            <person name="Yu S."/>
            <person name="Sharpe A.G."/>
            <person name="Cannon S."/>
            <person name="Baek J."/>
            <person name="Rosen B.D."/>
            <person name="Tar'an B."/>
            <person name="Millan T."/>
            <person name="Zhang X."/>
            <person name="Ramsay L.D."/>
            <person name="Iwata A."/>
            <person name="Wang Y."/>
            <person name="Nelson W."/>
            <person name="Farmer A.D."/>
            <person name="Gaur P.M."/>
            <person name="Soderlund C."/>
            <person name="Penmetsa R.V."/>
            <person name="Xu C."/>
            <person name="Bharti A.K."/>
            <person name="He W."/>
            <person name="Winter P."/>
            <person name="Zhao S."/>
            <person name="Hane J.K."/>
            <person name="Carrasquilla-Garcia N."/>
            <person name="Condie J.A."/>
            <person name="Upadhyaya H.D."/>
            <person name="Luo M.C."/>
            <person name="Thudi M."/>
            <person name="Gowda C.L."/>
            <person name="Singh N.P."/>
            <person name="Lichtenzveig J."/>
            <person name="Gali K.K."/>
            <person name="Rubio J."/>
            <person name="Nadarajan N."/>
            <person name="Dolezel J."/>
            <person name="Bansal K.C."/>
            <person name="Xu X."/>
            <person name="Edwards D."/>
            <person name="Zhang G."/>
            <person name="Kahl G."/>
            <person name="Gil J."/>
            <person name="Singh K.B."/>
            <person name="Datta S.K."/>
            <person name="Jackson S.A."/>
            <person name="Wang J."/>
            <person name="Cook D.R."/>
        </authorList>
    </citation>
    <scope>NUCLEOTIDE SEQUENCE [LARGE SCALE GENOMIC DNA]</scope>
    <source>
        <strain evidence="2">cv. CDC Frontier</strain>
    </source>
</reference>
<dbReference type="GeneID" id="101503215"/>
<protein>
    <submittedName>
        <fullName evidence="3">Protein NETWORKED 4B-like</fullName>
    </submittedName>
</protein>
<dbReference type="AlphaFoldDB" id="A0A1S3E960"/>